<evidence type="ECO:0008006" key="3">
    <source>
        <dbReference type="Google" id="ProtNLM"/>
    </source>
</evidence>
<dbReference type="Pfam" id="PF14109">
    <property type="entry name" value="GldH_lipo"/>
    <property type="match status" value="1"/>
</dbReference>
<keyword evidence="2" id="KW-1185">Reference proteome</keyword>
<dbReference type="AlphaFoldDB" id="A0A6L5XDR9"/>
<dbReference type="RefSeq" id="WP_154328707.1">
    <property type="nucleotide sequence ID" value="NZ_CP045696.1"/>
</dbReference>
<evidence type="ECO:0000313" key="2">
    <source>
        <dbReference type="Proteomes" id="UP000483362"/>
    </source>
</evidence>
<dbReference type="Proteomes" id="UP000483362">
    <property type="component" value="Unassembled WGS sequence"/>
</dbReference>
<sequence length="170" mass="18788">MLPKPTRKTKNDCGPWAGVLLVAIAIVVVCLGGCSPEHTSYSDFRDLPDHGWATGAPIYFTPQCGDSTGTYDVTLAVRNTDMYKYDKLILTVDIIDTCGKVMRNRVEYTITDRYGNFQGSGFGVYYQSSALIARRVRPWQMKRIVAWPGMKDCPVIAGLSNIGIIVTPSK</sequence>
<evidence type="ECO:0000313" key="1">
    <source>
        <dbReference type="EMBL" id="MSS17448.1"/>
    </source>
</evidence>
<dbReference type="EMBL" id="VULT01000009">
    <property type="protein sequence ID" value="MSS17448.1"/>
    <property type="molecule type" value="Genomic_DNA"/>
</dbReference>
<reference evidence="1 2" key="1">
    <citation type="submission" date="2019-08" db="EMBL/GenBank/DDBJ databases">
        <title>In-depth cultivation of the pig gut microbiome towards novel bacterial diversity and tailored functional studies.</title>
        <authorList>
            <person name="Wylensek D."/>
            <person name="Hitch T.C.A."/>
            <person name="Clavel T."/>
        </authorList>
    </citation>
    <scope>NUCLEOTIDE SEQUENCE [LARGE SCALE GENOMIC DNA]</scope>
    <source>
        <strain evidence="1 2">Oil-RF-744-WCA-WT-10</strain>
    </source>
</reference>
<protein>
    <recommendedName>
        <fullName evidence="3">Lipoprotein</fullName>
    </recommendedName>
</protein>
<gene>
    <name evidence="1" type="ORF">FYJ29_06725</name>
</gene>
<proteinExistence type="predicted"/>
<dbReference type="InterPro" id="IPR020018">
    <property type="entry name" value="Motility-assoc_lipoprot_GldH"/>
</dbReference>
<comment type="caution">
    <text evidence="1">The sequence shown here is derived from an EMBL/GenBank/DDBJ whole genome shotgun (WGS) entry which is preliminary data.</text>
</comment>
<name>A0A6L5XDR9_9BACT</name>
<organism evidence="1 2">
    <name type="scientific">Sodaliphilus pleomorphus</name>
    <dbReference type="NCBI Taxonomy" id="2606626"/>
    <lineage>
        <taxon>Bacteria</taxon>
        <taxon>Pseudomonadati</taxon>
        <taxon>Bacteroidota</taxon>
        <taxon>Bacteroidia</taxon>
        <taxon>Bacteroidales</taxon>
        <taxon>Muribaculaceae</taxon>
        <taxon>Sodaliphilus</taxon>
    </lineage>
</organism>
<accession>A0A6L5XDR9</accession>